<reference evidence="2" key="1">
    <citation type="journal article" date="2020" name="Stud. Mycol.">
        <title>101 Dothideomycetes genomes: a test case for predicting lifestyles and emergence of pathogens.</title>
        <authorList>
            <person name="Haridas S."/>
            <person name="Albert R."/>
            <person name="Binder M."/>
            <person name="Bloem J."/>
            <person name="Labutti K."/>
            <person name="Salamov A."/>
            <person name="Andreopoulos B."/>
            <person name="Baker S."/>
            <person name="Barry K."/>
            <person name="Bills G."/>
            <person name="Bluhm B."/>
            <person name="Cannon C."/>
            <person name="Castanera R."/>
            <person name="Culley D."/>
            <person name="Daum C."/>
            <person name="Ezra D."/>
            <person name="Gonzalez J."/>
            <person name="Henrissat B."/>
            <person name="Kuo A."/>
            <person name="Liang C."/>
            <person name="Lipzen A."/>
            <person name="Lutzoni F."/>
            <person name="Magnuson J."/>
            <person name="Mondo S."/>
            <person name="Nolan M."/>
            <person name="Ohm R."/>
            <person name="Pangilinan J."/>
            <person name="Park H.-J."/>
            <person name="Ramirez L."/>
            <person name="Alfaro M."/>
            <person name="Sun H."/>
            <person name="Tritt A."/>
            <person name="Yoshinaga Y."/>
            <person name="Zwiers L.-H."/>
            <person name="Turgeon B."/>
            <person name="Goodwin S."/>
            <person name="Spatafora J."/>
            <person name="Crous P."/>
            <person name="Grigoriev I."/>
        </authorList>
    </citation>
    <scope>NUCLEOTIDE SEQUENCE</scope>
    <source>
        <strain evidence="2">CBS 130266</strain>
    </source>
</reference>
<name>A0A9P4NVL9_9PEZI</name>
<evidence type="ECO:0000313" key="2">
    <source>
        <dbReference type="EMBL" id="KAF2432510.1"/>
    </source>
</evidence>
<keyword evidence="3" id="KW-1185">Reference proteome</keyword>
<feature type="compositionally biased region" description="Basic residues" evidence="1">
    <location>
        <begin position="99"/>
        <end position="111"/>
    </location>
</feature>
<feature type="compositionally biased region" description="Basic and acidic residues" evidence="1">
    <location>
        <begin position="82"/>
        <end position="91"/>
    </location>
</feature>
<organism evidence="2 3">
    <name type="scientific">Tothia fuscella</name>
    <dbReference type="NCBI Taxonomy" id="1048955"/>
    <lineage>
        <taxon>Eukaryota</taxon>
        <taxon>Fungi</taxon>
        <taxon>Dikarya</taxon>
        <taxon>Ascomycota</taxon>
        <taxon>Pezizomycotina</taxon>
        <taxon>Dothideomycetes</taxon>
        <taxon>Pleosporomycetidae</taxon>
        <taxon>Venturiales</taxon>
        <taxon>Cylindrosympodiaceae</taxon>
        <taxon>Tothia</taxon>
    </lineage>
</organism>
<dbReference type="EMBL" id="MU007025">
    <property type="protein sequence ID" value="KAF2432510.1"/>
    <property type="molecule type" value="Genomic_DNA"/>
</dbReference>
<dbReference type="AlphaFoldDB" id="A0A9P4NVL9"/>
<dbReference type="Proteomes" id="UP000800235">
    <property type="component" value="Unassembled WGS sequence"/>
</dbReference>
<comment type="caution">
    <text evidence="2">The sequence shown here is derived from an EMBL/GenBank/DDBJ whole genome shotgun (WGS) entry which is preliminary data.</text>
</comment>
<feature type="region of interest" description="Disordered" evidence="1">
    <location>
        <begin position="82"/>
        <end position="114"/>
    </location>
</feature>
<proteinExistence type="predicted"/>
<protein>
    <submittedName>
        <fullName evidence="2">Uncharacterized protein</fullName>
    </submittedName>
</protein>
<sequence>MARRTKSQFYHERKPKTILPPTAHMRKSFGLNTKKSSSNVEFVTLPAEIRNKIYGYIIDNLQPERPKLSIWDVVAVIKEPPRFPKPEKEATPKPMQKAIGRRGKQKKRNNKTSKITEPIKIPQTPFRGRKAEHKGIIAFLSTCRTVRSELAPKYFSAVAFIIEQRNKYIDKSPPQPNSMVG</sequence>
<dbReference type="OrthoDB" id="5413827at2759"/>
<accession>A0A9P4NVL9</accession>
<evidence type="ECO:0000256" key="1">
    <source>
        <dbReference type="SAM" id="MobiDB-lite"/>
    </source>
</evidence>
<gene>
    <name evidence="2" type="ORF">EJ08DRAFT_120960</name>
</gene>
<evidence type="ECO:0000313" key="3">
    <source>
        <dbReference type="Proteomes" id="UP000800235"/>
    </source>
</evidence>